<accession>A0ACC6MKR7</accession>
<dbReference type="Proteomes" id="UP001289645">
    <property type="component" value="Unassembled WGS sequence"/>
</dbReference>
<gene>
    <name evidence="1" type="ORF">OHX15_19260</name>
</gene>
<evidence type="ECO:0000313" key="2">
    <source>
        <dbReference type="Proteomes" id="UP001289645"/>
    </source>
</evidence>
<evidence type="ECO:0000313" key="1">
    <source>
        <dbReference type="EMBL" id="MDZ5087534.1"/>
    </source>
</evidence>
<name>A0ACC6MKR7_MYCPF</name>
<protein>
    <submittedName>
        <fullName evidence="1">Uncharacterized protein</fullName>
    </submittedName>
</protein>
<keyword evidence="2" id="KW-1185">Reference proteome</keyword>
<comment type="caution">
    <text evidence="1">The sequence shown here is derived from an EMBL/GenBank/DDBJ whole genome shotgun (WGS) entry which is preliminary data.</text>
</comment>
<proteinExistence type="predicted"/>
<reference evidence="1 2" key="1">
    <citation type="journal article" date="2021" name="Chemosphere">
        <title>Bioballs carrying a syntrophic Rhodococcus and Mycolicibacterium consortium for simultaneous sorption and biodegradation of fuel oil in contaminated freshwater.</title>
        <authorList>
            <person name="Naloka K."/>
            <person name="Polrit D."/>
            <person name="Muangchinda C."/>
            <person name="Thoetkiattikul H."/>
            <person name="Pinyakong O."/>
        </authorList>
    </citation>
    <scope>NUCLEOTIDE SEQUENCE [LARGE SCALE GENOMIC DNA]</scope>
    <source>
        <strain evidence="1 2">J101</strain>
    </source>
</reference>
<organism evidence="1 2">
    <name type="scientific">Mycolicibacterium parafortuitum</name>
    <name type="common">Mycobacterium parafortuitum</name>
    <dbReference type="NCBI Taxonomy" id="39692"/>
    <lineage>
        <taxon>Bacteria</taxon>
        <taxon>Bacillati</taxon>
        <taxon>Actinomycetota</taxon>
        <taxon>Actinomycetes</taxon>
        <taxon>Mycobacteriales</taxon>
        <taxon>Mycobacteriaceae</taxon>
        <taxon>Mycolicibacterium</taxon>
    </lineage>
</organism>
<dbReference type="EMBL" id="JAOXLN010000021">
    <property type="protein sequence ID" value="MDZ5087534.1"/>
    <property type="molecule type" value="Genomic_DNA"/>
</dbReference>
<sequence length="247" mass="26769">MDTRLTPREAAAAVNAHPVLPAGDDERFIGFGIMGLPFVSGHYLALRQFPATTFAPAYVSVWHRGPACTWTFYATTPGPQSCARYFSAATPNDAVQCDIDLSWPTPWSVSVEIPGLLRWSVRLHTTRATRLMTAIGNRLPEAAWTDPMSLSLLGRIAGPALGVGDIRLTGSAANGQRYMVAPKTMWAVAESHASLNGQDLGPTGPLRRQARLGDFRLPQRGIGVIGSGHFENFDADRHLASERTVTF</sequence>